<feature type="coiled-coil region" evidence="2">
    <location>
        <begin position="685"/>
        <end position="811"/>
    </location>
</feature>
<reference evidence="6" key="2">
    <citation type="submission" date="2021-04" db="EMBL/GenBank/DDBJ databases">
        <title>Isolation and genomic analysis of the ibuprofen-degrading bacterium Sphingomonas strain MPO218.</title>
        <authorList>
            <person name="Aulestia M."/>
            <person name="Flores A."/>
            <person name="Mangas E.L."/>
            <person name="Perez-Pulido A.J."/>
            <person name="Santero E."/>
            <person name="Camacho E.M."/>
        </authorList>
    </citation>
    <scope>NUCLEOTIDE SEQUENCE</scope>
    <source>
        <strain evidence="6">MPO218</strain>
    </source>
</reference>
<evidence type="ECO:0000256" key="4">
    <source>
        <dbReference type="SAM" id="Phobius"/>
    </source>
</evidence>
<name>A0A975HE48_9SPHN</name>
<feature type="transmembrane region" description="Helical" evidence="4">
    <location>
        <begin position="352"/>
        <end position="371"/>
    </location>
</feature>
<dbReference type="PANTHER" id="PTHR37813">
    <property type="entry name" value="FELS-2 PROPHAGE PROTEIN"/>
    <property type="match status" value="1"/>
</dbReference>
<protein>
    <submittedName>
        <fullName evidence="6">Phage tail tape measure protein</fullName>
    </submittedName>
</protein>
<proteinExistence type="predicted"/>
<organism evidence="6 7">
    <name type="scientific">Rhizorhabdus wittichii</name>
    <dbReference type="NCBI Taxonomy" id="160791"/>
    <lineage>
        <taxon>Bacteria</taxon>
        <taxon>Pseudomonadati</taxon>
        <taxon>Pseudomonadota</taxon>
        <taxon>Alphaproteobacteria</taxon>
        <taxon>Sphingomonadales</taxon>
        <taxon>Sphingomonadaceae</taxon>
        <taxon>Rhizorhabdus</taxon>
    </lineage>
</organism>
<keyword evidence="4" id="KW-1133">Transmembrane helix</keyword>
<evidence type="ECO:0000256" key="3">
    <source>
        <dbReference type="SAM" id="MobiDB-lite"/>
    </source>
</evidence>
<dbReference type="EMBL" id="CP059319">
    <property type="protein sequence ID" value="QTH22002.1"/>
    <property type="molecule type" value="Genomic_DNA"/>
</dbReference>
<reference evidence="6" key="1">
    <citation type="submission" date="2020-07" db="EMBL/GenBank/DDBJ databases">
        <authorList>
            <person name="Camacho E."/>
        </authorList>
    </citation>
    <scope>NUCLEOTIDE SEQUENCE</scope>
    <source>
        <strain evidence="6">MPO218</strain>
    </source>
</reference>
<feature type="transmembrane region" description="Helical" evidence="4">
    <location>
        <begin position="425"/>
        <end position="447"/>
    </location>
</feature>
<evidence type="ECO:0000256" key="2">
    <source>
        <dbReference type="SAM" id="Coils"/>
    </source>
</evidence>
<dbReference type="AlphaFoldDB" id="A0A975HE48"/>
<evidence type="ECO:0000313" key="6">
    <source>
        <dbReference type="EMBL" id="QTH22002.1"/>
    </source>
</evidence>
<evidence type="ECO:0000256" key="1">
    <source>
        <dbReference type="ARBA" id="ARBA00022612"/>
    </source>
</evidence>
<dbReference type="Pfam" id="PF10145">
    <property type="entry name" value="PhageMin_Tail"/>
    <property type="match status" value="1"/>
</dbReference>
<feature type="transmembrane region" description="Helical" evidence="4">
    <location>
        <begin position="459"/>
        <end position="480"/>
    </location>
</feature>
<dbReference type="Proteomes" id="UP000664914">
    <property type="component" value="Chromosome"/>
</dbReference>
<gene>
    <name evidence="6" type="ORF">HRJ34_00210</name>
</gene>
<keyword evidence="4" id="KW-0812">Transmembrane</keyword>
<evidence type="ECO:0000259" key="5">
    <source>
        <dbReference type="Pfam" id="PF10145"/>
    </source>
</evidence>
<keyword evidence="1" id="KW-1188">Viral release from host cell</keyword>
<accession>A0A975HE48</accession>
<keyword evidence="2" id="KW-0175">Coiled coil</keyword>
<dbReference type="InterPro" id="IPR010090">
    <property type="entry name" value="Phage_tape_meas"/>
</dbReference>
<feature type="transmembrane region" description="Helical" evidence="4">
    <location>
        <begin position="391"/>
        <end position="413"/>
    </location>
</feature>
<dbReference type="PANTHER" id="PTHR37813:SF1">
    <property type="entry name" value="FELS-2 PROPHAGE PROTEIN"/>
    <property type="match status" value="1"/>
</dbReference>
<dbReference type="NCBIfam" id="TIGR01760">
    <property type="entry name" value="tape_meas_TP901"/>
    <property type="match status" value="1"/>
</dbReference>
<feature type="compositionally biased region" description="Basic residues" evidence="3">
    <location>
        <begin position="1057"/>
        <end position="1066"/>
    </location>
</feature>
<keyword evidence="4" id="KW-0472">Membrane</keyword>
<feature type="region of interest" description="Disordered" evidence="3">
    <location>
        <begin position="630"/>
        <end position="657"/>
    </location>
</feature>
<sequence length="1066" mass="111819">MASSIIGQLRVILGIDTAQFDKGLDESQRSMIKAGRNFERLGQRVEGIGKSMSIALTLPLTAIGGGALKMAADFESAMNRVEAATGASGAELKALRDQAKAFGADKGVTATAAQTADVMEALAKNGLNTTQILDGATEATLRLAAANNAEFAPAADLSTDIMQQFGKKATDLNTVVDKLTGGMLVSKFGFDDYRLAMGQAGGVAGGLGLTFEDTNVALAATAALFASGSDAGTSFKTFLTKLNPASKEAATLMKQLGLNFFQANGQMKPLAEIAQVLKDQLGGLADEAKTKALTTIFGTDAMRTAVGLMNQGADGLARINAEINKASAQQQMDARMKGLSGMLVQLRKMAEAAAIAFGDSGLLAAGTRVIAMLGDLLQVFAALPEPVQTGIIALIGLAAAAGPVVAVGGRLIMVWGSLMQMGPRLIAVLAGTAAAEVAVGTGAAGAVGGVTALKAAMGFFLSPWGIAIAAIATAIGLIAINAAQATPTVDEAAKRIRDMRDAAAKAPDAIEKVGDTMKSTGDRVEQAVKRLKDATAALYGIEAGAAAAGRGLAQIELAKAQANLKAVQGDDDRTMFAKMMGVKQGQSAYHKARVRSAQAIVDQAQRDYDVQAKAEAQAIARAKARQAAIAGGGEPPAATLENPALDTGGSGRKKKDRTEALLARRAEMELQVKMQAAQERGDLAEAQALEDKLNLTRQIADYEQTGLSKADARVAAERDMKLLQEARAKANAKAIADEQTALALDVAQIQQNAKLEDALRRQQELESRIQFYKEKGLSIDQATIQAKADQLKVDEARAAIQKRMLDDAEQNRQLELARARGDNPNDVRAMEQAIWIRDRARDIERDQNLAPGEGVGKATTEAIEGERARMQGIFRDTFKDGFRAALTGDLKGFVKNFWQNAIMDAAQNALNSLADGLFKFLTRGKGGGGIFGALGSVFKGASSLFGGGTFTGPNIDTDAIQASIGKTELHAFKDGGSFKVAGMSGIDRNVVSFRASKGEMVDIRKPGNDRGPGGDSYHFEGNLLTPEWWAMINRGDMVAAQRGAAGGSAMAQTELRRRGRQRLGRS</sequence>
<feature type="domain" description="Phage tail tape measure protein" evidence="5">
    <location>
        <begin position="96"/>
        <end position="298"/>
    </location>
</feature>
<evidence type="ECO:0000313" key="7">
    <source>
        <dbReference type="Proteomes" id="UP000664914"/>
    </source>
</evidence>
<dbReference type="RefSeq" id="WP_208633024.1">
    <property type="nucleotide sequence ID" value="NZ_CP059319.1"/>
</dbReference>
<feature type="region of interest" description="Disordered" evidence="3">
    <location>
        <begin position="1043"/>
        <end position="1066"/>
    </location>
</feature>